<dbReference type="Pfam" id="PF14903">
    <property type="entry name" value="WG_beta_rep"/>
    <property type="match status" value="1"/>
</dbReference>
<name>A0ABR7JJL2_9FLAO</name>
<dbReference type="InterPro" id="IPR032774">
    <property type="entry name" value="WG_beta_rep"/>
</dbReference>
<protein>
    <submittedName>
        <fullName evidence="1">WG repeat-containing protein</fullName>
    </submittedName>
</protein>
<dbReference type="Proteomes" id="UP000621670">
    <property type="component" value="Unassembled WGS sequence"/>
</dbReference>
<keyword evidence="2" id="KW-1185">Reference proteome</keyword>
<sequence>MRLKFIILSVMFLSKLSSQTKFKVEQKETETWRNVYSLIDEKNNLIKVLDSSKYYMTFNFDNYGYFAVFGKKGNPGWTAIDAKENILFQVYNTSFGEPSPDYLIENKIRIIDGENKIGFANEKGQIVIKPQFEIVTSFHNGKAIIGEKCKKVPWKEHAKEEDCQHYSIVCENFGYINEKGEILKLGNYTFEEIKREIDWKADERE</sequence>
<dbReference type="EMBL" id="JACRUM010000015">
    <property type="protein sequence ID" value="MBC5864657.1"/>
    <property type="molecule type" value="Genomic_DNA"/>
</dbReference>
<evidence type="ECO:0000313" key="2">
    <source>
        <dbReference type="Proteomes" id="UP000621670"/>
    </source>
</evidence>
<reference evidence="1 2" key="1">
    <citation type="submission" date="2020-08" db="EMBL/GenBank/DDBJ databases">
        <title>Description of novel Flavobacterium F-400 isolate.</title>
        <authorList>
            <person name="Saticioglu I."/>
            <person name="Duman M."/>
            <person name="Altun S."/>
        </authorList>
    </citation>
    <scope>NUCLEOTIDE SEQUENCE [LARGE SCALE GENOMIC DNA]</scope>
    <source>
        <strain evidence="1 2">F-400</strain>
    </source>
</reference>
<gene>
    <name evidence="1" type="ORF">H8R26_14610</name>
</gene>
<proteinExistence type="predicted"/>
<evidence type="ECO:0000313" key="1">
    <source>
        <dbReference type="EMBL" id="MBC5864657.1"/>
    </source>
</evidence>
<accession>A0ABR7JJL2</accession>
<dbReference type="RefSeq" id="WP_166139158.1">
    <property type="nucleotide sequence ID" value="NZ_JAAOBY010000014.1"/>
</dbReference>
<organism evidence="1 2">
    <name type="scientific">Flavobacterium turcicum</name>
    <dbReference type="NCBI Taxonomy" id="2764718"/>
    <lineage>
        <taxon>Bacteria</taxon>
        <taxon>Pseudomonadati</taxon>
        <taxon>Bacteroidota</taxon>
        <taxon>Flavobacteriia</taxon>
        <taxon>Flavobacteriales</taxon>
        <taxon>Flavobacteriaceae</taxon>
        <taxon>Flavobacterium</taxon>
    </lineage>
</organism>
<comment type="caution">
    <text evidence="1">The sequence shown here is derived from an EMBL/GenBank/DDBJ whole genome shotgun (WGS) entry which is preliminary data.</text>
</comment>